<accession>A0ABN3WYE7</accession>
<feature type="compositionally biased region" description="Low complexity" evidence="1">
    <location>
        <begin position="14"/>
        <end position="29"/>
    </location>
</feature>
<sequence>MTLTEQTGDERPTATRPSEAAPAASTAQQAVPQQQFISWATLALMTTASVANLRPAPSMALYGLAAVFLYLLPAVVFLLPTALVSAELASGRPGGIYRWVSEGLSKPLGLPRRVVPVRDDHRVLPEPARLRGQHVRVRHRPLARGQRPLRRPRDRRRLLGRAC</sequence>
<keyword evidence="4" id="KW-1185">Reference proteome</keyword>
<organism evidence="3 4">
    <name type="scientific">Streptomyces thioluteus</name>
    <dbReference type="NCBI Taxonomy" id="66431"/>
    <lineage>
        <taxon>Bacteria</taxon>
        <taxon>Bacillati</taxon>
        <taxon>Actinomycetota</taxon>
        <taxon>Actinomycetes</taxon>
        <taxon>Kitasatosporales</taxon>
        <taxon>Streptomycetaceae</taxon>
        <taxon>Streptomyces</taxon>
    </lineage>
</organism>
<keyword evidence="2" id="KW-1133">Transmembrane helix</keyword>
<feature type="region of interest" description="Disordered" evidence="1">
    <location>
        <begin position="1"/>
        <end position="29"/>
    </location>
</feature>
<feature type="transmembrane region" description="Helical" evidence="2">
    <location>
        <begin position="60"/>
        <end position="83"/>
    </location>
</feature>
<evidence type="ECO:0000256" key="1">
    <source>
        <dbReference type="SAM" id="MobiDB-lite"/>
    </source>
</evidence>
<evidence type="ECO:0008006" key="5">
    <source>
        <dbReference type="Google" id="ProtNLM"/>
    </source>
</evidence>
<proteinExistence type="predicted"/>
<protein>
    <recommendedName>
        <fullName evidence="5">Amino acid permease</fullName>
    </recommendedName>
</protein>
<dbReference type="Proteomes" id="UP001501102">
    <property type="component" value="Unassembled WGS sequence"/>
</dbReference>
<dbReference type="EMBL" id="BAAAXZ010000113">
    <property type="protein sequence ID" value="GAA2931993.1"/>
    <property type="molecule type" value="Genomic_DNA"/>
</dbReference>
<name>A0ABN3WYE7_STRTU</name>
<comment type="caution">
    <text evidence="3">The sequence shown here is derived from an EMBL/GenBank/DDBJ whole genome shotgun (WGS) entry which is preliminary data.</text>
</comment>
<evidence type="ECO:0000313" key="4">
    <source>
        <dbReference type="Proteomes" id="UP001501102"/>
    </source>
</evidence>
<keyword evidence="2" id="KW-0812">Transmembrane</keyword>
<evidence type="ECO:0000313" key="3">
    <source>
        <dbReference type="EMBL" id="GAA2931993.1"/>
    </source>
</evidence>
<evidence type="ECO:0000256" key="2">
    <source>
        <dbReference type="SAM" id="Phobius"/>
    </source>
</evidence>
<gene>
    <name evidence="3" type="ORF">GCM10020221_29730</name>
</gene>
<reference evidence="3 4" key="1">
    <citation type="journal article" date="2019" name="Int. J. Syst. Evol. Microbiol.">
        <title>The Global Catalogue of Microorganisms (GCM) 10K type strain sequencing project: providing services to taxonomists for standard genome sequencing and annotation.</title>
        <authorList>
            <consortium name="The Broad Institute Genomics Platform"/>
            <consortium name="The Broad Institute Genome Sequencing Center for Infectious Disease"/>
            <person name="Wu L."/>
            <person name="Ma J."/>
        </authorList>
    </citation>
    <scope>NUCLEOTIDE SEQUENCE [LARGE SCALE GENOMIC DNA]</scope>
    <source>
        <strain evidence="3 4">JCM 4087</strain>
    </source>
</reference>
<feature type="transmembrane region" description="Helical" evidence="2">
    <location>
        <begin position="36"/>
        <end position="53"/>
    </location>
</feature>
<keyword evidence="2" id="KW-0472">Membrane</keyword>